<keyword evidence="4" id="KW-0808">Transferase</keyword>
<dbReference type="OrthoDB" id="9796461at2"/>
<evidence type="ECO:0000256" key="1">
    <source>
        <dbReference type="SAM" id="MobiDB-lite"/>
    </source>
</evidence>
<reference evidence="4 5" key="1">
    <citation type="submission" date="2007-07" db="EMBL/GenBank/DDBJ databases">
        <title>Complete sequence of chromosome of Xanthobacter autotrophicus Py2.</title>
        <authorList>
            <consortium name="US DOE Joint Genome Institute"/>
            <person name="Copeland A."/>
            <person name="Lucas S."/>
            <person name="Lapidus A."/>
            <person name="Barry K."/>
            <person name="Glavina del Rio T."/>
            <person name="Hammon N."/>
            <person name="Israni S."/>
            <person name="Dalin E."/>
            <person name="Tice H."/>
            <person name="Pitluck S."/>
            <person name="Sims D."/>
            <person name="Brettin T."/>
            <person name="Bruce D."/>
            <person name="Detter J.C."/>
            <person name="Han C."/>
            <person name="Tapia R."/>
            <person name="Brainard J."/>
            <person name="Schmutz J."/>
            <person name="Larimer F."/>
            <person name="Land M."/>
            <person name="Hauser L."/>
            <person name="Kyrpides N."/>
            <person name="Kim E."/>
            <person name="Ensigns S.A."/>
            <person name="Richardson P."/>
        </authorList>
    </citation>
    <scope>NUCLEOTIDE SEQUENCE [LARGE SCALE GENOMIC DNA]</scope>
    <source>
        <strain evidence="5">ATCC BAA-1158 / Py2</strain>
    </source>
</reference>
<dbReference type="GO" id="GO:0000271">
    <property type="term" value="P:polysaccharide biosynthetic process"/>
    <property type="evidence" value="ECO:0007669"/>
    <property type="project" value="TreeGrafter"/>
</dbReference>
<evidence type="ECO:0000256" key="2">
    <source>
        <dbReference type="SAM" id="Phobius"/>
    </source>
</evidence>
<dbReference type="PhylomeDB" id="A7IIP1"/>
<evidence type="ECO:0000313" key="4">
    <source>
        <dbReference type="EMBL" id="ABS67884.1"/>
    </source>
</evidence>
<feature type="transmembrane region" description="Helical" evidence="2">
    <location>
        <begin position="114"/>
        <end position="134"/>
    </location>
</feature>
<feature type="transmembrane region" description="Helical" evidence="2">
    <location>
        <begin position="42"/>
        <end position="60"/>
    </location>
</feature>
<gene>
    <name evidence="4" type="ordered locus">Xaut_2642</name>
</gene>
<dbReference type="KEGG" id="xau:Xaut_2642"/>
<feature type="transmembrane region" description="Helical" evidence="2">
    <location>
        <begin position="238"/>
        <end position="255"/>
    </location>
</feature>
<protein>
    <submittedName>
        <fullName evidence="4">Acyltransferase 3</fullName>
    </submittedName>
</protein>
<feature type="transmembrane region" description="Helical" evidence="2">
    <location>
        <begin position="171"/>
        <end position="191"/>
    </location>
</feature>
<dbReference type="PANTHER" id="PTHR23028">
    <property type="entry name" value="ACETYLTRANSFERASE"/>
    <property type="match status" value="1"/>
</dbReference>
<feature type="transmembrane region" description="Helical" evidence="2">
    <location>
        <begin position="340"/>
        <end position="359"/>
    </location>
</feature>
<feature type="transmembrane region" description="Helical" evidence="2">
    <location>
        <begin position="261"/>
        <end position="278"/>
    </location>
</feature>
<dbReference type="AlphaFoldDB" id="A7IIP1"/>
<dbReference type="PANTHER" id="PTHR23028:SF53">
    <property type="entry name" value="ACYL_TRANSF_3 DOMAIN-CONTAINING PROTEIN"/>
    <property type="match status" value="1"/>
</dbReference>
<evidence type="ECO:0000259" key="3">
    <source>
        <dbReference type="Pfam" id="PF01757"/>
    </source>
</evidence>
<dbReference type="EMBL" id="CP000781">
    <property type="protein sequence ID" value="ABS67884.1"/>
    <property type="molecule type" value="Genomic_DNA"/>
</dbReference>
<proteinExistence type="predicted"/>
<keyword evidence="2" id="KW-1133">Transmembrane helix</keyword>
<accession>A7IIP1</accession>
<dbReference type="Pfam" id="PF01757">
    <property type="entry name" value="Acyl_transf_3"/>
    <property type="match status" value="1"/>
</dbReference>
<dbReference type="eggNOG" id="COG1835">
    <property type="taxonomic scope" value="Bacteria"/>
</dbReference>
<dbReference type="Proteomes" id="UP000002417">
    <property type="component" value="Chromosome"/>
</dbReference>
<keyword evidence="2" id="KW-0812">Transmembrane</keyword>
<organism evidence="4 5">
    <name type="scientific">Xanthobacter autotrophicus (strain ATCC BAA-1158 / Py2)</name>
    <dbReference type="NCBI Taxonomy" id="78245"/>
    <lineage>
        <taxon>Bacteria</taxon>
        <taxon>Pseudomonadati</taxon>
        <taxon>Pseudomonadota</taxon>
        <taxon>Alphaproteobacteria</taxon>
        <taxon>Hyphomicrobiales</taxon>
        <taxon>Xanthobacteraceae</taxon>
        <taxon>Xanthobacter</taxon>
    </lineage>
</organism>
<dbReference type="InterPro" id="IPR050879">
    <property type="entry name" value="Acyltransferase_3"/>
</dbReference>
<keyword evidence="4" id="KW-0012">Acyltransferase</keyword>
<dbReference type="GO" id="GO:0016020">
    <property type="term" value="C:membrane"/>
    <property type="evidence" value="ECO:0007669"/>
    <property type="project" value="TreeGrafter"/>
</dbReference>
<keyword evidence="5" id="KW-1185">Reference proteome</keyword>
<dbReference type="GO" id="GO:0016747">
    <property type="term" value="F:acyltransferase activity, transferring groups other than amino-acyl groups"/>
    <property type="evidence" value="ECO:0007669"/>
    <property type="project" value="InterPro"/>
</dbReference>
<feature type="transmembrane region" description="Helical" evidence="2">
    <location>
        <begin position="12"/>
        <end position="30"/>
    </location>
</feature>
<dbReference type="InterPro" id="IPR002656">
    <property type="entry name" value="Acyl_transf_3_dom"/>
</dbReference>
<feature type="domain" description="Acyltransferase 3" evidence="3">
    <location>
        <begin position="7"/>
        <end position="352"/>
    </location>
</feature>
<sequence length="419" mass="45674">MESARYRALDGLRGMAAVLVVFYHMTIASVFKSLSIVTNGDLAVDVFFILSGFVISSAYADRIDTPDTMKRFLTLRFFRVYPLHFCILMVFLAQEFFKLYLWHKGVTLNNGAPFTGDQSLVLFFATLFLVQAWGVFDRNFWNGPSWSISCEALAYLVFALTAPLRPLRWRFAPPAILVFATCSYIYAATLHDGLAQAFYGPAAMLRGLSGFFVGALCYEAVRSGRLKAIFAAASDRALSLWQAGTVLAVLLLLSVCRGPSIIAVLVPLTVLVLLLHTDRGFACTVLNTRPLQALGKISYSIYMVHFFILISTDTVLKRVIGEQPDGRPWFQMPLLQGTLLSLALALLVVLVASLTWRFIEEPGRGFGRRLVGGQGASQGAGLQSGAVAPALDAAGRATLEAAPAPRSEGARKPASGRGR</sequence>
<name>A7IIP1_XANP2</name>
<feature type="transmembrane region" description="Helical" evidence="2">
    <location>
        <begin position="80"/>
        <end position="102"/>
    </location>
</feature>
<dbReference type="STRING" id="78245.Xaut_2642"/>
<evidence type="ECO:0000313" key="5">
    <source>
        <dbReference type="Proteomes" id="UP000002417"/>
    </source>
</evidence>
<feature type="transmembrane region" description="Helical" evidence="2">
    <location>
        <begin position="299"/>
        <end position="320"/>
    </location>
</feature>
<feature type="transmembrane region" description="Helical" evidence="2">
    <location>
        <begin position="197"/>
        <end position="218"/>
    </location>
</feature>
<keyword evidence="2" id="KW-0472">Membrane</keyword>
<feature type="region of interest" description="Disordered" evidence="1">
    <location>
        <begin position="398"/>
        <end position="419"/>
    </location>
</feature>
<dbReference type="HOGENOM" id="CLU_005679_2_1_5"/>